<dbReference type="STRING" id="349064.SAMN05660429_02618"/>
<evidence type="ECO:0000313" key="1">
    <source>
        <dbReference type="EMBL" id="SET76885.1"/>
    </source>
</evidence>
<dbReference type="AlphaFoldDB" id="A0A1I0H033"/>
<name>A0A1I0H033_THASX</name>
<proteinExistence type="predicted"/>
<dbReference type="Proteomes" id="UP000199308">
    <property type="component" value="Unassembled WGS sequence"/>
</dbReference>
<organism evidence="1 2">
    <name type="scientific">Thalassotalea agarivorans</name>
    <name type="common">Thalassomonas agarivorans</name>
    <dbReference type="NCBI Taxonomy" id="349064"/>
    <lineage>
        <taxon>Bacteria</taxon>
        <taxon>Pseudomonadati</taxon>
        <taxon>Pseudomonadota</taxon>
        <taxon>Gammaproteobacteria</taxon>
        <taxon>Alteromonadales</taxon>
        <taxon>Colwelliaceae</taxon>
        <taxon>Thalassotalea</taxon>
    </lineage>
</organism>
<accession>A0A1I0H033</accession>
<keyword evidence="2" id="KW-1185">Reference proteome</keyword>
<dbReference type="RefSeq" id="WP_093331358.1">
    <property type="nucleotide sequence ID" value="NZ_AP027363.1"/>
</dbReference>
<evidence type="ECO:0000313" key="2">
    <source>
        <dbReference type="Proteomes" id="UP000199308"/>
    </source>
</evidence>
<reference evidence="2" key="1">
    <citation type="submission" date="2016-10" db="EMBL/GenBank/DDBJ databases">
        <authorList>
            <person name="Varghese N."/>
            <person name="Submissions S."/>
        </authorList>
    </citation>
    <scope>NUCLEOTIDE SEQUENCE [LARGE SCALE GENOMIC DNA]</scope>
    <source>
        <strain evidence="2">DSM 19706</strain>
    </source>
</reference>
<gene>
    <name evidence="1" type="ORF">SAMN05660429_02618</name>
</gene>
<sequence length="92" mass="10088">MALEAEAAKRLRRLGILGLALFAGYLFYSAAEIRAHTAECELLTKAVFNDADKVIAGVDIYCDSLKTNIATVQRVCPDFSVPNYSAYSKYCS</sequence>
<protein>
    <submittedName>
        <fullName evidence="1">Uncharacterized protein</fullName>
    </submittedName>
</protein>
<dbReference type="EMBL" id="FOHK01000014">
    <property type="protein sequence ID" value="SET76885.1"/>
    <property type="molecule type" value="Genomic_DNA"/>
</dbReference>